<feature type="binding site" evidence="9">
    <location>
        <position position="140"/>
    </location>
    <ligand>
        <name>S-adenosyl-L-methionine</name>
        <dbReference type="ChEBI" id="CHEBI:59789"/>
    </ligand>
</feature>
<dbReference type="InterPro" id="IPR001678">
    <property type="entry name" value="MeTrfase_RsmB-F_NOP2_dom"/>
</dbReference>
<protein>
    <recommendedName>
        <fullName evidence="7">NOL1/NOP2/Sun domain family member 4</fullName>
    </recommendedName>
</protein>
<evidence type="ECO:0000256" key="2">
    <source>
        <dbReference type="ARBA" id="ARBA00022603"/>
    </source>
</evidence>
<sequence>MAAVDFYSFFSAYFGDRWDELLPALRGESVYETIQYPGKEPYYLDEASAFAARSLGVEPGMDVLDMCAAPGGKTLLLASSLAGRGSLQSNDRSPDRRQRLMHNIENTLPENLASIIKVSGYDGVRFGLFRKNEFDRILLDAPCSSERHVMESEKYLAEWTPKRIAHIAVTQGSLLASAVDALKIGGQMIYSTCALSKMENDDVVRKILKKRKGRVHVLELKPEISGTDVTEFGVQMLPDKCAGRGPIYCAKLEKIA</sequence>
<evidence type="ECO:0000256" key="1">
    <source>
        <dbReference type="ARBA" id="ARBA00022552"/>
    </source>
</evidence>
<proteinExistence type="inferred from homology"/>
<dbReference type="GO" id="GO:0031167">
    <property type="term" value="P:rRNA methylation"/>
    <property type="evidence" value="ECO:0007669"/>
    <property type="project" value="TreeGrafter"/>
</dbReference>
<dbReference type="SUPFAM" id="SSF53335">
    <property type="entry name" value="S-adenosyl-L-methionine-dependent methyltransferases"/>
    <property type="match status" value="1"/>
</dbReference>
<evidence type="ECO:0000256" key="6">
    <source>
        <dbReference type="ARBA" id="ARBA00022946"/>
    </source>
</evidence>
<keyword evidence="12" id="KW-1185">Reference proteome</keyword>
<comment type="catalytic activity">
    <reaction evidence="8">
        <text>a cytidine in rRNA + S-adenosyl-L-methionine = a 5-methylcytidine in rRNA + S-adenosyl-L-homocysteine + H(+)</text>
        <dbReference type="Rhea" id="RHEA:61484"/>
        <dbReference type="Rhea" id="RHEA-COMP:15836"/>
        <dbReference type="Rhea" id="RHEA-COMP:15837"/>
        <dbReference type="ChEBI" id="CHEBI:15378"/>
        <dbReference type="ChEBI" id="CHEBI:57856"/>
        <dbReference type="ChEBI" id="CHEBI:59789"/>
        <dbReference type="ChEBI" id="CHEBI:74483"/>
        <dbReference type="ChEBI" id="CHEBI:82748"/>
    </reaction>
</comment>
<dbReference type="EMBL" id="FRAW01000033">
    <property type="protein sequence ID" value="SHL07613.1"/>
    <property type="molecule type" value="Genomic_DNA"/>
</dbReference>
<evidence type="ECO:0000256" key="5">
    <source>
        <dbReference type="ARBA" id="ARBA00022884"/>
    </source>
</evidence>
<keyword evidence="4 9" id="KW-0949">S-adenosyl-L-methionine</keyword>
<accession>A0A1M6XNY4</accession>
<evidence type="ECO:0000313" key="11">
    <source>
        <dbReference type="EMBL" id="SHL07613.1"/>
    </source>
</evidence>
<dbReference type="CDD" id="cd02440">
    <property type="entry name" value="AdoMet_MTases"/>
    <property type="match status" value="1"/>
</dbReference>
<keyword evidence="1" id="KW-0698">rRNA processing</keyword>
<evidence type="ECO:0000256" key="4">
    <source>
        <dbReference type="ARBA" id="ARBA00022691"/>
    </source>
</evidence>
<dbReference type="Pfam" id="PF01189">
    <property type="entry name" value="Methyltr_RsmB-F"/>
    <property type="match status" value="1"/>
</dbReference>
<evidence type="ECO:0000256" key="8">
    <source>
        <dbReference type="ARBA" id="ARBA00049302"/>
    </source>
</evidence>
<feature type="active site" description="Nucleophile" evidence="9">
    <location>
        <position position="193"/>
    </location>
</feature>
<organism evidence="11 12">
    <name type="scientific">Fibrobacter intestinalis</name>
    <dbReference type="NCBI Taxonomy" id="28122"/>
    <lineage>
        <taxon>Bacteria</taxon>
        <taxon>Pseudomonadati</taxon>
        <taxon>Fibrobacterota</taxon>
        <taxon>Fibrobacteria</taxon>
        <taxon>Fibrobacterales</taxon>
        <taxon>Fibrobacteraceae</taxon>
        <taxon>Fibrobacter</taxon>
    </lineage>
</organism>
<reference evidence="12" key="1">
    <citation type="submission" date="2016-11" db="EMBL/GenBank/DDBJ databases">
        <authorList>
            <person name="Varghese N."/>
            <person name="Submissions S."/>
        </authorList>
    </citation>
    <scope>NUCLEOTIDE SEQUENCE [LARGE SCALE GENOMIC DNA]</scope>
    <source>
        <strain evidence="12">UWOS</strain>
    </source>
</reference>
<dbReference type="InterPro" id="IPR049560">
    <property type="entry name" value="MeTrfase_RsmB-F_NOP2_cat"/>
</dbReference>
<feature type="binding site" evidence="9">
    <location>
        <position position="91"/>
    </location>
    <ligand>
        <name>S-adenosyl-L-methionine</name>
        <dbReference type="ChEBI" id="CHEBI:59789"/>
    </ligand>
</feature>
<name>A0A1M6XNY4_9BACT</name>
<dbReference type="RefSeq" id="WP_073305791.1">
    <property type="nucleotide sequence ID" value="NZ_FRAW01000033.1"/>
</dbReference>
<dbReference type="InterPro" id="IPR023267">
    <property type="entry name" value="RCMT"/>
</dbReference>
<dbReference type="AlphaFoldDB" id="A0A1M6XNY4"/>
<dbReference type="GO" id="GO:0008173">
    <property type="term" value="F:RNA methyltransferase activity"/>
    <property type="evidence" value="ECO:0007669"/>
    <property type="project" value="InterPro"/>
</dbReference>
<evidence type="ECO:0000256" key="3">
    <source>
        <dbReference type="ARBA" id="ARBA00022679"/>
    </source>
</evidence>
<dbReference type="GO" id="GO:0003723">
    <property type="term" value="F:RNA binding"/>
    <property type="evidence" value="ECO:0007669"/>
    <property type="project" value="UniProtKB-UniRule"/>
</dbReference>
<feature type="binding site" evidence="9">
    <location>
        <position position="122"/>
    </location>
    <ligand>
        <name>S-adenosyl-L-methionine</name>
        <dbReference type="ChEBI" id="CHEBI:59789"/>
    </ligand>
</feature>
<keyword evidence="3 9" id="KW-0808">Transferase</keyword>
<dbReference type="PANTHER" id="PTHR22808">
    <property type="entry name" value="NCL1 YEAST -RELATED NOL1/NOP2/FMU SUN DOMAIN-CONTAINING"/>
    <property type="match status" value="1"/>
</dbReference>
<evidence type="ECO:0000259" key="10">
    <source>
        <dbReference type="PROSITE" id="PS51686"/>
    </source>
</evidence>
<evidence type="ECO:0000313" key="12">
    <source>
        <dbReference type="Proteomes" id="UP000184275"/>
    </source>
</evidence>
<dbReference type="InterPro" id="IPR029063">
    <property type="entry name" value="SAM-dependent_MTases_sf"/>
</dbReference>
<keyword evidence="6" id="KW-0809">Transit peptide</keyword>
<evidence type="ECO:0000256" key="9">
    <source>
        <dbReference type="PROSITE-ProRule" id="PRU01023"/>
    </source>
</evidence>
<gene>
    <name evidence="11" type="ORF">SAMN05720469_13313</name>
</gene>
<evidence type="ECO:0000256" key="7">
    <source>
        <dbReference type="ARBA" id="ARBA00042050"/>
    </source>
</evidence>
<keyword evidence="2 9" id="KW-0489">Methyltransferase</keyword>
<feature type="binding site" evidence="9">
    <location>
        <begin position="67"/>
        <end position="73"/>
    </location>
    <ligand>
        <name>S-adenosyl-L-methionine</name>
        <dbReference type="ChEBI" id="CHEBI:59789"/>
    </ligand>
</feature>
<keyword evidence="5 9" id="KW-0694">RNA-binding</keyword>
<dbReference type="PANTHER" id="PTHR22808:SF3">
    <property type="entry name" value="5-METHYLCYTOSINE RRNA METHYLTRANSFERASE NSUN4"/>
    <property type="match status" value="1"/>
</dbReference>
<comment type="similarity">
    <text evidence="9">Belongs to the class I-like SAM-binding methyltransferase superfamily. RsmB/NOP family.</text>
</comment>
<feature type="domain" description="SAM-dependent MTase RsmB/NOP-type" evidence="10">
    <location>
        <begin position="1"/>
        <end position="255"/>
    </location>
</feature>
<dbReference type="PROSITE" id="PS51686">
    <property type="entry name" value="SAM_MT_RSMB_NOP"/>
    <property type="match status" value="1"/>
</dbReference>
<dbReference type="PRINTS" id="PR02008">
    <property type="entry name" value="RCMTFAMILY"/>
</dbReference>
<dbReference type="Proteomes" id="UP000184275">
    <property type="component" value="Unassembled WGS sequence"/>
</dbReference>
<dbReference type="Gene3D" id="3.40.50.150">
    <property type="entry name" value="Vaccinia Virus protein VP39"/>
    <property type="match status" value="1"/>
</dbReference>